<feature type="transmembrane region" description="Helical" evidence="5">
    <location>
        <begin position="342"/>
        <end position="365"/>
    </location>
</feature>
<dbReference type="Proteomes" id="UP000648352">
    <property type="component" value="Unassembled WGS sequence"/>
</dbReference>
<evidence type="ECO:0000256" key="5">
    <source>
        <dbReference type="SAM" id="Phobius"/>
    </source>
</evidence>
<comment type="caution">
    <text evidence="7">The sequence shown here is derived from an EMBL/GenBank/DDBJ whole genome shotgun (WGS) entry which is preliminary data.</text>
</comment>
<dbReference type="InterPro" id="IPR052524">
    <property type="entry name" value="MFS_Cyanate_Porter"/>
</dbReference>
<keyword evidence="8" id="KW-1185">Reference proteome</keyword>
<feature type="domain" description="Major facilitator superfamily (MFS) profile" evidence="6">
    <location>
        <begin position="19"/>
        <end position="401"/>
    </location>
</feature>
<keyword evidence="3 5" id="KW-1133">Transmembrane helix</keyword>
<dbReference type="SUPFAM" id="SSF103473">
    <property type="entry name" value="MFS general substrate transporter"/>
    <property type="match status" value="1"/>
</dbReference>
<feature type="transmembrane region" description="Helical" evidence="5">
    <location>
        <begin position="377"/>
        <end position="396"/>
    </location>
</feature>
<feature type="transmembrane region" description="Helical" evidence="5">
    <location>
        <begin position="111"/>
        <end position="129"/>
    </location>
</feature>
<name>A0ABR8S5F9_9MICO</name>
<feature type="transmembrane region" description="Helical" evidence="5">
    <location>
        <begin position="141"/>
        <end position="164"/>
    </location>
</feature>
<comment type="subcellular location">
    <subcellularLocation>
        <location evidence="1">Cell membrane</location>
        <topology evidence="1">Multi-pass membrane protein</topology>
    </subcellularLocation>
</comment>
<feature type="transmembrane region" description="Helical" evidence="5">
    <location>
        <begin position="51"/>
        <end position="75"/>
    </location>
</feature>
<dbReference type="EMBL" id="JACSQP010000007">
    <property type="protein sequence ID" value="MBD7958304.1"/>
    <property type="molecule type" value="Genomic_DNA"/>
</dbReference>
<evidence type="ECO:0000256" key="1">
    <source>
        <dbReference type="ARBA" id="ARBA00004651"/>
    </source>
</evidence>
<feature type="transmembrane region" description="Helical" evidence="5">
    <location>
        <begin position="19"/>
        <end position="39"/>
    </location>
</feature>
<dbReference type="InterPro" id="IPR036259">
    <property type="entry name" value="MFS_trans_sf"/>
</dbReference>
<feature type="transmembrane region" description="Helical" evidence="5">
    <location>
        <begin position="87"/>
        <end position="105"/>
    </location>
</feature>
<dbReference type="RefSeq" id="WP_191719507.1">
    <property type="nucleotide sequence ID" value="NZ_JACSQP010000007.1"/>
</dbReference>
<dbReference type="InterPro" id="IPR011701">
    <property type="entry name" value="MFS"/>
</dbReference>
<dbReference type="PROSITE" id="PS50850">
    <property type="entry name" value="MFS"/>
    <property type="match status" value="1"/>
</dbReference>
<evidence type="ECO:0000313" key="8">
    <source>
        <dbReference type="Proteomes" id="UP000648352"/>
    </source>
</evidence>
<proteinExistence type="predicted"/>
<dbReference type="PANTHER" id="PTHR23523">
    <property type="match status" value="1"/>
</dbReference>
<organism evidence="7 8">
    <name type="scientific">Microbacterium pullorum</name>
    <dbReference type="NCBI Taxonomy" id="2762236"/>
    <lineage>
        <taxon>Bacteria</taxon>
        <taxon>Bacillati</taxon>
        <taxon>Actinomycetota</taxon>
        <taxon>Actinomycetes</taxon>
        <taxon>Micrococcales</taxon>
        <taxon>Microbacteriaceae</taxon>
        <taxon>Microbacterium</taxon>
    </lineage>
</organism>
<dbReference type="Pfam" id="PF07690">
    <property type="entry name" value="MFS_1"/>
    <property type="match status" value="1"/>
</dbReference>
<evidence type="ECO:0000313" key="7">
    <source>
        <dbReference type="EMBL" id="MBD7958304.1"/>
    </source>
</evidence>
<feature type="transmembrane region" description="Helical" evidence="5">
    <location>
        <begin position="216"/>
        <end position="237"/>
    </location>
</feature>
<keyword evidence="4 5" id="KW-0472">Membrane</keyword>
<evidence type="ECO:0000259" key="6">
    <source>
        <dbReference type="PROSITE" id="PS50850"/>
    </source>
</evidence>
<protein>
    <submittedName>
        <fullName evidence="7">MFS transporter</fullName>
    </submittedName>
</protein>
<evidence type="ECO:0000256" key="4">
    <source>
        <dbReference type="ARBA" id="ARBA00023136"/>
    </source>
</evidence>
<evidence type="ECO:0000256" key="3">
    <source>
        <dbReference type="ARBA" id="ARBA00022989"/>
    </source>
</evidence>
<dbReference type="InterPro" id="IPR020846">
    <property type="entry name" value="MFS_dom"/>
</dbReference>
<dbReference type="PANTHER" id="PTHR23523:SF2">
    <property type="entry name" value="2-NITROIMIDAZOLE TRANSPORTER"/>
    <property type="match status" value="1"/>
</dbReference>
<keyword evidence="2 5" id="KW-0812">Transmembrane</keyword>
<reference evidence="7 8" key="1">
    <citation type="submission" date="2020-08" db="EMBL/GenBank/DDBJ databases">
        <title>A Genomic Blueprint of the Chicken Gut Microbiome.</title>
        <authorList>
            <person name="Gilroy R."/>
            <person name="Ravi A."/>
            <person name="Getino M."/>
            <person name="Pursley I."/>
            <person name="Horton D.L."/>
            <person name="Alikhan N.-F."/>
            <person name="Baker D."/>
            <person name="Gharbi K."/>
            <person name="Hall N."/>
            <person name="Watson M."/>
            <person name="Adriaenssens E.M."/>
            <person name="Foster-Nyarko E."/>
            <person name="Jarju S."/>
            <person name="Secka A."/>
            <person name="Antonio M."/>
            <person name="Oren A."/>
            <person name="Chaudhuri R."/>
            <person name="La Ragione R.M."/>
            <person name="Hildebrand F."/>
            <person name="Pallen M.J."/>
        </authorList>
    </citation>
    <scope>NUCLEOTIDE SEQUENCE [LARGE SCALE GENOMIC DNA]</scope>
    <source>
        <strain evidence="7 8">Sa4CUA7</strain>
    </source>
</reference>
<feature type="transmembrane region" description="Helical" evidence="5">
    <location>
        <begin position="176"/>
        <end position="195"/>
    </location>
</feature>
<gene>
    <name evidence="7" type="ORF">H9651_11685</name>
</gene>
<feature type="transmembrane region" description="Helical" evidence="5">
    <location>
        <begin position="288"/>
        <end position="307"/>
    </location>
</feature>
<dbReference type="Gene3D" id="1.20.1250.20">
    <property type="entry name" value="MFS general substrate transporter like domains"/>
    <property type="match status" value="2"/>
</dbReference>
<evidence type="ECO:0000256" key="2">
    <source>
        <dbReference type="ARBA" id="ARBA00022692"/>
    </source>
</evidence>
<feature type="transmembrane region" description="Helical" evidence="5">
    <location>
        <begin position="313"/>
        <end position="335"/>
    </location>
</feature>
<feature type="transmembrane region" description="Helical" evidence="5">
    <location>
        <begin position="257"/>
        <end position="281"/>
    </location>
</feature>
<accession>A0ABR8S5F9</accession>
<sequence length="413" mass="43223">MSGETASPRPATPDRHGRVLAFVGIVLFAFSLRSAVASLSPLIDLISADFALPASIIGLIGTAPPVCFAVFGMLAPRFEKRFGLERVTVAAITVVAVGLVVRAFAGDALGLLAATALIFAGVGTGNILLPPLVKKYFPQRVGLLTTVYTTTMAVATFTPPLVAVPVAEVAGWRMSLGVWAVLAAAATLPWLLMLWRSRADAPLATDVATPRLFARLWKLPLAWALAVTFAVSSTLAYTSFGWLPTILVDTAGVTPQAAGALLSLFALMGLPASLAVPLLVARLRAERVLIVIAVGAGFAGLGGLIVAPQAAPALWVALLGLAPLLFPMILVMLGLRTRSHETAVALSGFVQSIGYAIAAVFPLAIGLLHDATGQWTPALWVLVGVVAAAIPAGYVITRARTVEEEWERRYGQW</sequence>